<dbReference type="CDD" id="cd03801">
    <property type="entry name" value="GT4_PimA-like"/>
    <property type="match status" value="1"/>
</dbReference>
<keyword evidence="2" id="KW-1133">Transmembrane helix</keyword>
<proteinExistence type="predicted"/>
<evidence type="ECO:0000256" key="2">
    <source>
        <dbReference type="SAM" id="Phobius"/>
    </source>
</evidence>
<dbReference type="RefSeq" id="WP_075364683.1">
    <property type="nucleotide sequence ID" value="NZ_MLBF01000011.1"/>
</dbReference>
<sequence>MKRIAIVVQRYGLEVNGGSELYCRQIAERLVKFYEVEVLTTCAIDYVTWRNEYSQGAEVMNRVTVRRFKTDRERVPSDFDRSSRKIFSSKSMFSEGLAWQQEQGPVSTDLLHYLEEHKGSYYVVIFMTYLYATTYFGLHIAPERSILIPTAHDEPPIHLNIFNSLFHLPRVILFLTEEEKKFVQTKFKNSYISSLTVGLGVECPSKKILPNFRKKYGIADRFVLYVGRIDESKGCGQLFDFFLRYVNEGNRKGLKLVLIGKPVFKIPKDPRIISLGFLSDEDKFAAIESADLIVNPSQYESLSMILLEAFSMDTPVLVNGNCEVLKGHCLRSNGGLFYENYVEFCETLDYLLDHDRIRLGMGQNGRQYVERNYQWAVIEDKFRSAIEVVGSSENKRLCRTDREEVGNDGLEREAAL</sequence>
<organism evidence="3 4">
    <name type="scientific">Desulfosporosinus metallidurans</name>
    <dbReference type="NCBI Taxonomy" id="1888891"/>
    <lineage>
        <taxon>Bacteria</taxon>
        <taxon>Bacillati</taxon>
        <taxon>Bacillota</taxon>
        <taxon>Clostridia</taxon>
        <taxon>Eubacteriales</taxon>
        <taxon>Desulfitobacteriaceae</taxon>
        <taxon>Desulfosporosinus</taxon>
    </lineage>
</organism>
<keyword evidence="2" id="KW-0812">Transmembrane</keyword>
<accession>A0A1Q8QXV5</accession>
<keyword evidence="4" id="KW-1185">Reference proteome</keyword>
<name>A0A1Q8QXV5_9FIRM</name>
<dbReference type="PANTHER" id="PTHR46401">
    <property type="entry name" value="GLYCOSYLTRANSFERASE WBBK-RELATED"/>
    <property type="match status" value="1"/>
</dbReference>
<dbReference type="GO" id="GO:0016757">
    <property type="term" value="F:glycosyltransferase activity"/>
    <property type="evidence" value="ECO:0007669"/>
    <property type="project" value="TreeGrafter"/>
</dbReference>
<evidence type="ECO:0000313" key="4">
    <source>
        <dbReference type="Proteomes" id="UP000186102"/>
    </source>
</evidence>
<protein>
    <submittedName>
        <fullName evidence="3">Putative glycosyl transferase</fullName>
    </submittedName>
</protein>
<dbReference type="EMBL" id="MLBF01000011">
    <property type="protein sequence ID" value="OLN32161.1"/>
    <property type="molecule type" value="Genomic_DNA"/>
</dbReference>
<dbReference type="SUPFAM" id="SSF53756">
    <property type="entry name" value="UDP-Glycosyltransferase/glycogen phosphorylase"/>
    <property type="match status" value="1"/>
</dbReference>
<dbReference type="Proteomes" id="UP000186102">
    <property type="component" value="Unassembled WGS sequence"/>
</dbReference>
<dbReference type="Gene3D" id="3.40.50.2000">
    <property type="entry name" value="Glycogen Phosphorylase B"/>
    <property type="match status" value="1"/>
</dbReference>
<keyword evidence="2" id="KW-0472">Membrane</keyword>
<dbReference type="AlphaFoldDB" id="A0A1Q8QXV5"/>
<dbReference type="Pfam" id="PF13692">
    <property type="entry name" value="Glyco_trans_1_4"/>
    <property type="match status" value="1"/>
</dbReference>
<dbReference type="STRING" id="1888891.DSOL_2034"/>
<dbReference type="PANTHER" id="PTHR46401:SF2">
    <property type="entry name" value="GLYCOSYLTRANSFERASE WBBK-RELATED"/>
    <property type="match status" value="1"/>
</dbReference>
<keyword evidence="1 3" id="KW-0808">Transferase</keyword>
<gene>
    <name evidence="3" type="ORF">DSOL_2034</name>
</gene>
<dbReference type="OrthoDB" id="134776at2"/>
<evidence type="ECO:0000313" key="3">
    <source>
        <dbReference type="EMBL" id="OLN32161.1"/>
    </source>
</evidence>
<feature type="transmembrane region" description="Helical" evidence="2">
    <location>
        <begin position="121"/>
        <end position="141"/>
    </location>
</feature>
<comment type="caution">
    <text evidence="3">The sequence shown here is derived from an EMBL/GenBank/DDBJ whole genome shotgun (WGS) entry which is preliminary data.</text>
</comment>
<dbReference type="GO" id="GO:0009103">
    <property type="term" value="P:lipopolysaccharide biosynthetic process"/>
    <property type="evidence" value="ECO:0007669"/>
    <property type="project" value="TreeGrafter"/>
</dbReference>
<evidence type="ECO:0000256" key="1">
    <source>
        <dbReference type="ARBA" id="ARBA00022679"/>
    </source>
</evidence>
<reference evidence="3 4" key="1">
    <citation type="submission" date="2016-09" db="EMBL/GenBank/DDBJ databases">
        <title>Complete genome of Desulfosporosinus sp. OL.</title>
        <authorList>
            <person name="Mardanov A."/>
            <person name="Beletsky A."/>
            <person name="Panova A."/>
            <person name="Karnachuk O."/>
            <person name="Ravin N."/>
        </authorList>
    </citation>
    <scope>NUCLEOTIDE SEQUENCE [LARGE SCALE GENOMIC DNA]</scope>
    <source>
        <strain evidence="3 4">OL</strain>
    </source>
</reference>